<dbReference type="OrthoDB" id="4630416at2759"/>
<protein>
    <submittedName>
        <fullName evidence="2">Uncharacterized protein</fullName>
    </submittedName>
</protein>
<organism evidence="2 3">
    <name type="scientific">Hyaloscypha variabilis (strain UAMH 11265 / GT02V1 / F)</name>
    <name type="common">Meliniomyces variabilis</name>
    <dbReference type="NCBI Taxonomy" id="1149755"/>
    <lineage>
        <taxon>Eukaryota</taxon>
        <taxon>Fungi</taxon>
        <taxon>Dikarya</taxon>
        <taxon>Ascomycota</taxon>
        <taxon>Pezizomycotina</taxon>
        <taxon>Leotiomycetes</taxon>
        <taxon>Helotiales</taxon>
        <taxon>Hyaloscyphaceae</taxon>
        <taxon>Hyaloscypha</taxon>
        <taxon>Hyaloscypha variabilis</taxon>
    </lineage>
</organism>
<evidence type="ECO:0000313" key="3">
    <source>
        <dbReference type="Proteomes" id="UP000235786"/>
    </source>
</evidence>
<sequence length="562" mass="62667">MADLHPIVIEPLEHTYKSIKYTCSGEGLYKDGYLYDAHAEKLIPPKTAKASAEPREIEKKPVAYWKAQCAFRGLNQSGSINDLQVRLREAKKKILPELKSAETELNKEFKKRNKAARDDSYKSLKTAEQKAKANPKKFLSEAFPKGGTGRPANLDIIVVKIGVDDRFVLANAAEAMGLETCSVDAPWTSNKKPSPDRWIIVGRTRDAVWNQMRDIEREAARSKQTFTSEKMKSQPLKQTGPKSTPKEKATGVVQNKVKVAPAPSITGGMASAPPRQVRPTIGPMHKGPRTLQTARKSVLSEPRDYGSSSPDADPTMSNSYQGHGMVASKSGFSDKPSPMKKEASSAIVPASGNSWDVRGSYKIKCPELEGGWSPQGDPTLTLDLYLETRQGKQQLYGIFHFRTVEGIMRFMKPIPTPKSESTGDSSKKRKHEDIGDNSDVDMDMVPEYRGNQGSNTYTEKVFFLGAKDRPTVRRPTWHYRWRGSDTSQGEIQLNSDKNVQSITFSKKGTELQGTIAVDFAGLCHFTGVKVHSHPRDPHVDPEAQWNNHGEEAYEYARKSRWR</sequence>
<proteinExistence type="predicted"/>
<evidence type="ECO:0000256" key="1">
    <source>
        <dbReference type="SAM" id="MobiDB-lite"/>
    </source>
</evidence>
<accession>A0A2J6S5X6</accession>
<feature type="region of interest" description="Disordered" evidence="1">
    <location>
        <begin position="263"/>
        <end position="346"/>
    </location>
</feature>
<gene>
    <name evidence="2" type="ORF">L207DRAFT_561564</name>
</gene>
<feature type="region of interest" description="Disordered" evidence="1">
    <location>
        <begin position="219"/>
        <end position="250"/>
    </location>
</feature>
<reference evidence="2 3" key="1">
    <citation type="submission" date="2016-04" db="EMBL/GenBank/DDBJ databases">
        <title>A degradative enzymes factory behind the ericoid mycorrhizal symbiosis.</title>
        <authorList>
            <consortium name="DOE Joint Genome Institute"/>
            <person name="Martino E."/>
            <person name="Morin E."/>
            <person name="Grelet G."/>
            <person name="Kuo A."/>
            <person name="Kohler A."/>
            <person name="Daghino S."/>
            <person name="Barry K."/>
            <person name="Choi C."/>
            <person name="Cichocki N."/>
            <person name="Clum A."/>
            <person name="Copeland A."/>
            <person name="Hainaut M."/>
            <person name="Haridas S."/>
            <person name="Labutti K."/>
            <person name="Lindquist E."/>
            <person name="Lipzen A."/>
            <person name="Khouja H.-R."/>
            <person name="Murat C."/>
            <person name="Ohm R."/>
            <person name="Olson A."/>
            <person name="Spatafora J."/>
            <person name="Veneault-Fourrey C."/>
            <person name="Henrissat B."/>
            <person name="Grigoriev I."/>
            <person name="Martin F."/>
            <person name="Perotto S."/>
        </authorList>
    </citation>
    <scope>NUCLEOTIDE SEQUENCE [LARGE SCALE GENOMIC DNA]</scope>
    <source>
        <strain evidence="2 3">F</strain>
    </source>
</reference>
<dbReference type="Proteomes" id="UP000235786">
    <property type="component" value="Unassembled WGS sequence"/>
</dbReference>
<keyword evidence="3" id="KW-1185">Reference proteome</keyword>
<evidence type="ECO:0000313" key="2">
    <source>
        <dbReference type="EMBL" id="PMD46171.1"/>
    </source>
</evidence>
<name>A0A2J6S5X6_HYAVF</name>
<feature type="region of interest" description="Disordered" evidence="1">
    <location>
        <begin position="412"/>
        <end position="443"/>
    </location>
</feature>
<dbReference type="AlphaFoldDB" id="A0A2J6S5X6"/>
<dbReference type="EMBL" id="KZ613939">
    <property type="protein sequence ID" value="PMD46171.1"/>
    <property type="molecule type" value="Genomic_DNA"/>
</dbReference>
<feature type="compositionally biased region" description="Polar residues" evidence="1">
    <location>
        <begin position="306"/>
        <end position="321"/>
    </location>
</feature>